<dbReference type="InterPro" id="IPR054157">
    <property type="entry name" value="AGAO-like_N2"/>
</dbReference>
<sequence>MKTRYGIVFLIPLLSILILLTRCAGKKVQAEAMESAAAPLPHPFDPLGESEIRTVKQVLLAEKKIDSTYRFFVINLKEPAKADMLNYKPGDAFQRQAFAVLYDWNTNKTFEAVIDITAKKVKSFEYMAGVTAGGMAGDTLVDKLLKSDPAWMEGLKKRNIHPDSIKTSYVFAGEMGMAPADHREMICTPQYINKKYHELLIDGLVAYVDLTTKKVLKVLDDGGKGYYKPEDIGYFNPAVDTVVAPKTKPLQMSQPEGTSFTIEGYEIKSKSWTFRVGIDNREGLVIRDAKFNDNGTLRPVLYRASVAEMYVPYGSTDMTHAAWNYYDVGAYRMGQGDPKVMNGLKAGADVPMNSKFLSTFFHDERGEPMKLDSVIAVYEEYGGPITRHGRFSHEARNLVVKYFTRVWNYDYGLKWIFHEDGTIDLKAELTGIVGIKGVNRTSDLPGGPDETFNGNYYGTLVAPHVEAVNHQHFFSFRLDLDVDGTENLVEEMNTVAVPPSKTNPYGNAFAKQMSLIRNEGEGQRNLNPASNRHWMIADSKAVNALGQMKSYVIMPGSNAMPYAGTGSGPRKMADFLERQVWVTAYKENETHPAGEYPNSRAIKDGITQWTSDKEDLVGKDVVLWYNLGITHIVRPEEWPIMNTHTLGFTLAPFGFFESNPVIGGKHAKTKTTVVQGTKVPPDVSLCVPLPGEKAQPVLVKR</sequence>
<dbReference type="Gene3D" id="3.10.450.40">
    <property type="match status" value="2"/>
</dbReference>
<gene>
    <name evidence="11" type="ORF">SAMN04488109_6052</name>
</gene>
<dbReference type="EC" id="1.4.3.-" evidence="8"/>
<keyword evidence="12" id="KW-1185">Reference proteome</keyword>
<dbReference type="GO" id="GO:0008131">
    <property type="term" value="F:primary methylamine oxidase activity"/>
    <property type="evidence" value="ECO:0007669"/>
    <property type="project" value="InterPro"/>
</dbReference>
<protein>
    <recommendedName>
        <fullName evidence="8">Amine oxidase</fullName>
        <ecNumber evidence="8">1.4.3.-</ecNumber>
    </recommendedName>
</protein>
<comment type="PTM">
    <text evidence="7 8">Topaquinone (TPQ) is generated by copper-dependent autoxidation of a specific tyrosyl residue.</text>
</comment>
<dbReference type="PANTHER" id="PTHR10638">
    <property type="entry name" value="COPPER AMINE OXIDASE"/>
    <property type="match status" value="1"/>
</dbReference>
<name>A0A1M5WUW4_9BACT</name>
<evidence type="ECO:0000256" key="4">
    <source>
        <dbReference type="ARBA" id="ARBA00023002"/>
    </source>
</evidence>
<dbReference type="STRING" id="947013.SAMN04488109_6052"/>
<dbReference type="SUPFAM" id="SSF54416">
    <property type="entry name" value="Amine oxidase N-terminal region"/>
    <property type="match status" value="2"/>
</dbReference>
<evidence type="ECO:0000256" key="1">
    <source>
        <dbReference type="ARBA" id="ARBA00007983"/>
    </source>
</evidence>
<keyword evidence="5 8" id="KW-0186">Copper</keyword>
<accession>A0A1M5WUW4</accession>
<comment type="cofactor">
    <cofactor evidence="8">
        <name>Cu cation</name>
        <dbReference type="ChEBI" id="CHEBI:23378"/>
    </cofactor>
    <text evidence="8">Contains 1 topaquinone per subunit.</text>
</comment>
<dbReference type="Pfam" id="PF21994">
    <property type="entry name" value="AGAO-like_N2"/>
    <property type="match status" value="1"/>
</dbReference>
<dbReference type="Gene3D" id="2.70.98.20">
    <property type="entry name" value="Copper amine oxidase, catalytic domain"/>
    <property type="match status" value="1"/>
</dbReference>
<dbReference type="GO" id="GO:0005507">
    <property type="term" value="F:copper ion binding"/>
    <property type="evidence" value="ECO:0007669"/>
    <property type="project" value="InterPro"/>
</dbReference>
<comment type="similarity">
    <text evidence="1 8">Belongs to the copper/topaquinone oxidase family.</text>
</comment>
<evidence type="ECO:0000259" key="9">
    <source>
        <dbReference type="Pfam" id="PF01179"/>
    </source>
</evidence>
<evidence type="ECO:0000256" key="8">
    <source>
        <dbReference type="RuleBase" id="RU000672"/>
    </source>
</evidence>
<dbReference type="GO" id="GO:0009308">
    <property type="term" value="P:amine metabolic process"/>
    <property type="evidence" value="ECO:0007669"/>
    <property type="project" value="UniProtKB-UniRule"/>
</dbReference>
<dbReference type="Pfam" id="PF01179">
    <property type="entry name" value="Cu_amine_oxid"/>
    <property type="match status" value="1"/>
</dbReference>
<reference evidence="11 12" key="1">
    <citation type="submission" date="2016-11" db="EMBL/GenBank/DDBJ databases">
        <authorList>
            <person name="Jaros S."/>
            <person name="Januszkiewicz K."/>
            <person name="Wedrychowicz H."/>
        </authorList>
    </citation>
    <scope>NUCLEOTIDE SEQUENCE [LARGE SCALE GENOMIC DNA]</scope>
    <source>
        <strain evidence="11 12">DSM 24574</strain>
    </source>
</reference>
<evidence type="ECO:0000313" key="11">
    <source>
        <dbReference type="EMBL" id="SHH91406.1"/>
    </source>
</evidence>
<organism evidence="11 12">
    <name type="scientific">Chryseolinea serpens</name>
    <dbReference type="NCBI Taxonomy" id="947013"/>
    <lineage>
        <taxon>Bacteria</taxon>
        <taxon>Pseudomonadati</taxon>
        <taxon>Bacteroidota</taxon>
        <taxon>Cytophagia</taxon>
        <taxon>Cytophagales</taxon>
        <taxon>Fulvivirgaceae</taxon>
        <taxon>Chryseolinea</taxon>
    </lineage>
</organism>
<evidence type="ECO:0000256" key="2">
    <source>
        <dbReference type="ARBA" id="ARBA00022723"/>
    </source>
</evidence>
<evidence type="ECO:0000313" key="12">
    <source>
        <dbReference type="Proteomes" id="UP000184212"/>
    </source>
</evidence>
<dbReference type="InterPro" id="IPR000269">
    <property type="entry name" value="Cu_amine_oxidase"/>
</dbReference>
<feature type="modified residue" description="2',4',5'-topaquinone" evidence="7">
    <location>
        <position position="409"/>
    </location>
</feature>
<dbReference type="InterPro" id="IPR036460">
    <property type="entry name" value="Cu_amine_oxidase_C_sf"/>
</dbReference>
<evidence type="ECO:0000256" key="7">
    <source>
        <dbReference type="PIRSR" id="PIRSR600269-51"/>
    </source>
</evidence>
<dbReference type="AlphaFoldDB" id="A0A1M5WUW4"/>
<dbReference type="PANTHER" id="PTHR10638:SF41">
    <property type="entry name" value="AMINE OXIDASE"/>
    <property type="match status" value="1"/>
</dbReference>
<proteinExistence type="inferred from homology"/>
<dbReference type="GO" id="GO:0048038">
    <property type="term" value="F:quinone binding"/>
    <property type="evidence" value="ECO:0007669"/>
    <property type="project" value="InterPro"/>
</dbReference>
<dbReference type="RefSeq" id="WP_073142082.1">
    <property type="nucleotide sequence ID" value="NZ_FQWQ01000005.1"/>
</dbReference>
<evidence type="ECO:0000256" key="6">
    <source>
        <dbReference type="PIRSR" id="PIRSR600269-50"/>
    </source>
</evidence>
<keyword evidence="2 8" id="KW-0479">Metal-binding</keyword>
<dbReference type="Proteomes" id="UP000184212">
    <property type="component" value="Unassembled WGS sequence"/>
</dbReference>
<evidence type="ECO:0000256" key="5">
    <source>
        <dbReference type="ARBA" id="ARBA00023008"/>
    </source>
</evidence>
<feature type="active site" description="Schiff-base intermediate with substrate; via topaquinone" evidence="6">
    <location>
        <position position="409"/>
    </location>
</feature>
<feature type="active site" description="Proton acceptor" evidence="6">
    <location>
        <position position="327"/>
    </location>
</feature>
<evidence type="ECO:0000259" key="10">
    <source>
        <dbReference type="Pfam" id="PF21994"/>
    </source>
</evidence>
<feature type="domain" description="Copper amine oxidase catalytic" evidence="9">
    <location>
        <begin position="251"/>
        <end position="661"/>
    </location>
</feature>
<dbReference type="SUPFAM" id="SSF49998">
    <property type="entry name" value="Amine oxidase catalytic domain"/>
    <property type="match status" value="1"/>
</dbReference>
<dbReference type="InterPro" id="IPR015798">
    <property type="entry name" value="Cu_amine_oxidase_C"/>
</dbReference>
<feature type="domain" description="AGAO-like N2" evidence="10">
    <location>
        <begin position="50"/>
        <end position="123"/>
    </location>
</feature>
<keyword evidence="3 6" id="KW-0801">TPQ</keyword>
<evidence type="ECO:0000256" key="3">
    <source>
        <dbReference type="ARBA" id="ARBA00022772"/>
    </source>
</evidence>
<dbReference type="EMBL" id="FQWQ01000005">
    <property type="protein sequence ID" value="SHH91406.1"/>
    <property type="molecule type" value="Genomic_DNA"/>
</dbReference>
<dbReference type="OrthoDB" id="9772590at2"/>
<keyword evidence="4 8" id="KW-0560">Oxidoreductase</keyword>
<dbReference type="InterPro" id="IPR016182">
    <property type="entry name" value="Cu_amine_oxidase_N-reg"/>
</dbReference>